<name>K1WPL7_MARBU</name>
<feature type="compositionally biased region" description="Pro residues" evidence="1">
    <location>
        <begin position="634"/>
        <end position="649"/>
    </location>
</feature>
<dbReference type="AlphaFoldDB" id="K1WPL7"/>
<dbReference type="eggNOG" id="ENOG502SGXN">
    <property type="taxonomic scope" value="Eukaryota"/>
</dbReference>
<feature type="compositionally biased region" description="Low complexity" evidence="1">
    <location>
        <begin position="608"/>
        <end position="622"/>
    </location>
</feature>
<feature type="compositionally biased region" description="Pro residues" evidence="1">
    <location>
        <begin position="561"/>
        <end position="573"/>
    </location>
</feature>
<dbReference type="InParanoid" id="K1WPL7"/>
<dbReference type="Proteomes" id="UP000006753">
    <property type="component" value="Unassembled WGS sequence"/>
</dbReference>
<evidence type="ECO:0000313" key="2">
    <source>
        <dbReference type="EMBL" id="EKD14921.1"/>
    </source>
</evidence>
<feature type="region of interest" description="Disordered" evidence="1">
    <location>
        <begin position="466"/>
        <end position="580"/>
    </location>
</feature>
<dbReference type="STRING" id="1072389.K1WPL7"/>
<gene>
    <name evidence="2" type="ORF">MBM_07132</name>
</gene>
<feature type="region of interest" description="Disordered" evidence="1">
    <location>
        <begin position="189"/>
        <end position="219"/>
    </location>
</feature>
<feature type="compositionally biased region" description="Polar residues" evidence="1">
    <location>
        <begin position="494"/>
        <end position="515"/>
    </location>
</feature>
<feature type="compositionally biased region" description="Low complexity" evidence="1">
    <location>
        <begin position="207"/>
        <end position="219"/>
    </location>
</feature>
<accession>K1WPL7</accession>
<dbReference type="OrthoDB" id="2362516at2759"/>
<organism evidence="2 3">
    <name type="scientific">Marssonina brunnea f. sp. multigermtubi (strain MB_m1)</name>
    <name type="common">Marssonina leaf spot fungus</name>
    <dbReference type="NCBI Taxonomy" id="1072389"/>
    <lineage>
        <taxon>Eukaryota</taxon>
        <taxon>Fungi</taxon>
        <taxon>Dikarya</taxon>
        <taxon>Ascomycota</taxon>
        <taxon>Pezizomycotina</taxon>
        <taxon>Leotiomycetes</taxon>
        <taxon>Helotiales</taxon>
        <taxon>Drepanopezizaceae</taxon>
        <taxon>Drepanopeziza</taxon>
    </lineage>
</organism>
<sequence>MARSFAFSNTSIPIRISTASVAGTSDTRTIIPVITSSDLSSLSSSVEYPSSTSIMLASLTDQTTDSHLSIPSSSSQFSPSSTAAKSSFASSRSIALVTSTSPPASLLSRPPSASPGNSTRLSTRPALSSSLPSSSAVERQSPSILSSPSPSASALKASAHRAAASFSLRITTGAASDLILMTVSPTRSVPSLRTQSAAATPSGQQDSSTSLPPTSSSIRTSIPASATLLPSPFTAVNPAPGSLTFSATSSTYSIPRFTLNNTRSIALPSFSTSRGLESGPATTILITIDLSSITASKPSTTPSTALSSSPSFVFVWTRSSLPASTISHIPTVIATPPAPTSTISAATFAANLAQAQGYNVLFSTLNFSSPCTDRQIACIGGSVGTCNNEGSFQITDVCEKGARCFALPMNSTSGVLVGCADVAAARSVLGLSLSPSSSSLGETRSATGLESTSSFASVSSVLESTAQVSPTLTSRTPDTCSTVETTAGPPPPTQSFASQTTPPLVQPTTSRRFASQTTLPLGQPTLLTSKSPLTSESAPSTSTFPYAPEPSASTTVVADPEPVPAPISTPTPNGPTSAEPISTIYTTIQPEQSTVTIILTKPLPLPTAPALAPASTSTSASSRTRDSGFLTIIPVPPPPPPPAPKPGPPSLGAGSRGDDDDGAGSSCEGKKERVTVTETETVTETVTEKETVTATATVIIAS</sequence>
<proteinExistence type="predicted"/>
<feature type="compositionally biased region" description="Polar residues" evidence="1">
    <location>
        <begin position="466"/>
        <end position="485"/>
    </location>
</feature>
<dbReference type="HOGENOM" id="CLU_392816_0_0_1"/>
<feature type="compositionally biased region" description="Low complexity" evidence="1">
    <location>
        <begin position="516"/>
        <end position="528"/>
    </location>
</feature>
<protein>
    <submittedName>
        <fullName evidence="2">Carbohydrate-binding module family 19 protein</fullName>
    </submittedName>
</protein>
<feature type="region of interest" description="Disordered" evidence="1">
    <location>
        <begin position="100"/>
        <end position="151"/>
    </location>
</feature>
<feature type="compositionally biased region" description="Low complexity" evidence="1">
    <location>
        <begin position="676"/>
        <end position="685"/>
    </location>
</feature>
<feature type="compositionally biased region" description="Polar residues" evidence="1">
    <location>
        <begin position="189"/>
        <end position="206"/>
    </location>
</feature>
<evidence type="ECO:0000256" key="1">
    <source>
        <dbReference type="SAM" id="MobiDB-lite"/>
    </source>
</evidence>
<dbReference type="OMA" id="CFALPMN"/>
<feature type="compositionally biased region" description="Polar residues" evidence="1">
    <location>
        <begin position="529"/>
        <end position="544"/>
    </location>
</feature>
<keyword evidence="3" id="KW-1185">Reference proteome</keyword>
<feature type="region of interest" description="Disordered" evidence="1">
    <location>
        <begin position="608"/>
        <end position="688"/>
    </location>
</feature>
<dbReference type="EMBL" id="JH921444">
    <property type="protein sequence ID" value="EKD14921.1"/>
    <property type="molecule type" value="Genomic_DNA"/>
</dbReference>
<reference evidence="2 3" key="1">
    <citation type="journal article" date="2012" name="BMC Genomics">
        <title>Sequencing the genome of Marssonina brunnea reveals fungus-poplar co-evolution.</title>
        <authorList>
            <person name="Zhu S."/>
            <person name="Cao Y.-Z."/>
            <person name="Jiang C."/>
            <person name="Tan B.-Y."/>
            <person name="Wang Z."/>
            <person name="Feng S."/>
            <person name="Zhang L."/>
            <person name="Su X.-H."/>
            <person name="Brejova B."/>
            <person name="Vinar T."/>
            <person name="Xu M."/>
            <person name="Wang M.-X."/>
            <person name="Zhang S.-G."/>
            <person name="Huang M.-R."/>
            <person name="Wu R."/>
            <person name="Zhou Y."/>
        </authorList>
    </citation>
    <scope>NUCLEOTIDE SEQUENCE [LARGE SCALE GENOMIC DNA]</scope>
    <source>
        <strain evidence="2 3">MB_m1</strain>
    </source>
</reference>
<evidence type="ECO:0000313" key="3">
    <source>
        <dbReference type="Proteomes" id="UP000006753"/>
    </source>
</evidence>
<dbReference type="KEGG" id="mbe:MBM_07132"/>